<accession>A0A7W7CGJ8</accession>
<dbReference type="Pfam" id="PF01522">
    <property type="entry name" value="Polysacc_deac_1"/>
    <property type="match status" value="1"/>
</dbReference>
<organism evidence="3 4">
    <name type="scientific">Crossiella cryophila</name>
    <dbReference type="NCBI Taxonomy" id="43355"/>
    <lineage>
        <taxon>Bacteria</taxon>
        <taxon>Bacillati</taxon>
        <taxon>Actinomycetota</taxon>
        <taxon>Actinomycetes</taxon>
        <taxon>Pseudonocardiales</taxon>
        <taxon>Pseudonocardiaceae</taxon>
        <taxon>Crossiella</taxon>
    </lineage>
</organism>
<dbReference type="PROSITE" id="PS51677">
    <property type="entry name" value="NODB"/>
    <property type="match status" value="1"/>
</dbReference>
<dbReference type="GO" id="GO:0016810">
    <property type="term" value="F:hydrolase activity, acting on carbon-nitrogen (but not peptide) bonds"/>
    <property type="evidence" value="ECO:0007669"/>
    <property type="project" value="InterPro"/>
</dbReference>
<feature type="domain" description="NodB homology" evidence="2">
    <location>
        <begin position="73"/>
        <end position="250"/>
    </location>
</feature>
<dbReference type="PANTHER" id="PTHR10587">
    <property type="entry name" value="GLYCOSYL TRANSFERASE-RELATED"/>
    <property type="match status" value="1"/>
</dbReference>
<dbReference type="GO" id="GO:0005975">
    <property type="term" value="P:carbohydrate metabolic process"/>
    <property type="evidence" value="ECO:0007669"/>
    <property type="project" value="InterPro"/>
</dbReference>
<evidence type="ECO:0000313" key="4">
    <source>
        <dbReference type="Proteomes" id="UP000533598"/>
    </source>
</evidence>
<name>A0A7W7CGJ8_9PSEU</name>
<dbReference type="InterPro" id="IPR002509">
    <property type="entry name" value="NODB_dom"/>
</dbReference>
<dbReference type="InterPro" id="IPR011330">
    <property type="entry name" value="Glyco_hydro/deAcase_b/a-brl"/>
</dbReference>
<dbReference type="CDD" id="cd10917">
    <property type="entry name" value="CE4_NodB_like_6s_7s"/>
    <property type="match status" value="1"/>
</dbReference>
<gene>
    <name evidence="3" type="ORF">HNR67_005486</name>
</gene>
<sequence>MLKRLGPFRYVAAAVLALIVVALLLNRNTAGTPEPAASSPGPESTDKSPDPAPRPVPGGEPAKVTYKVDTQDRVVFLTIDDGATRRPDMIDILKRNGVKATFFLTNSYVKQDPGFYKKLRDETGGAIENHTESHPNLKGRSLDAQRAEIGPVSDTYGTEFGARPTLFRPPFGNFDDNTLKAAGEAGIKWVVQWGSEIINGKVQFSGPREFRPGSIVLMHFRNTFEQDVQAFVDQARANNLTPALLTDYLK</sequence>
<evidence type="ECO:0000259" key="2">
    <source>
        <dbReference type="PROSITE" id="PS51677"/>
    </source>
</evidence>
<reference evidence="3 4" key="1">
    <citation type="submission" date="2020-08" db="EMBL/GenBank/DDBJ databases">
        <title>Sequencing the genomes of 1000 actinobacteria strains.</title>
        <authorList>
            <person name="Klenk H.-P."/>
        </authorList>
    </citation>
    <scope>NUCLEOTIDE SEQUENCE [LARGE SCALE GENOMIC DNA]</scope>
    <source>
        <strain evidence="3 4">DSM 44230</strain>
    </source>
</reference>
<evidence type="ECO:0000313" key="3">
    <source>
        <dbReference type="EMBL" id="MBB4679368.1"/>
    </source>
</evidence>
<feature type="region of interest" description="Disordered" evidence="1">
    <location>
        <begin position="31"/>
        <end position="64"/>
    </location>
</feature>
<keyword evidence="4" id="KW-1185">Reference proteome</keyword>
<dbReference type="Gene3D" id="3.20.20.370">
    <property type="entry name" value="Glycoside hydrolase/deacetylase"/>
    <property type="match status" value="1"/>
</dbReference>
<dbReference type="InterPro" id="IPR050248">
    <property type="entry name" value="Polysacc_deacetylase_ArnD"/>
</dbReference>
<dbReference type="EMBL" id="JACHMH010000001">
    <property type="protein sequence ID" value="MBB4679368.1"/>
    <property type="molecule type" value="Genomic_DNA"/>
</dbReference>
<evidence type="ECO:0000256" key="1">
    <source>
        <dbReference type="SAM" id="MobiDB-lite"/>
    </source>
</evidence>
<comment type="caution">
    <text evidence="3">The sequence shown here is derived from an EMBL/GenBank/DDBJ whole genome shotgun (WGS) entry which is preliminary data.</text>
</comment>
<dbReference type="AlphaFoldDB" id="A0A7W7CGJ8"/>
<dbReference type="Proteomes" id="UP000533598">
    <property type="component" value="Unassembled WGS sequence"/>
</dbReference>
<dbReference type="SUPFAM" id="SSF88713">
    <property type="entry name" value="Glycoside hydrolase/deacetylase"/>
    <property type="match status" value="1"/>
</dbReference>
<feature type="compositionally biased region" description="Low complexity" evidence="1">
    <location>
        <begin position="31"/>
        <end position="43"/>
    </location>
</feature>
<dbReference type="RefSeq" id="WP_185005127.1">
    <property type="nucleotide sequence ID" value="NZ_BAAAUI010000001.1"/>
</dbReference>
<proteinExistence type="predicted"/>
<protein>
    <submittedName>
        <fullName evidence="3">Peptidoglycan/xylan/chitin deacetylase (PgdA/CDA1 family)</fullName>
    </submittedName>
</protein>